<evidence type="ECO:0000256" key="1">
    <source>
        <dbReference type="SAM" id="MobiDB-lite"/>
    </source>
</evidence>
<dbReference type="CDD" id="cd00093">
    <property type="entry name" value="HTH_XRE"/>
    <property type="match status" value="1"/>
</dbReference>
<dbReference type="PANTHER" id="PTHR34475">
    <property type="match status" value="1"/>
</dbReference>
<feature type="domain" description="HTH cro/C1-type" evidence="2">
    <location>
        <begin position="27"/>
        <end position="55"/>
    </location>
</feature>
<evidence type="ECO:0000313" key="3">
    <source>
        <dbReference type="EMBL" id="TCO82407.1"/>
    </source>
</evidence>
<dbReference type="OrthoDB" id="9790252at2"/>
<dbReference type="Gene3D" id="1.10.260.40">
    <property type="entry name" value="lambda repressor-like DNA-binding domains"/>
    <property type="match status" value="1"/>
</dbReference>
<dbReference type="InterPro" id="IPR050400">
    <property type="entry name" value="Bact_Cytoskel_RodZ"/>
</dbReference>
<dbReference type="Proteomes" id="UP000295765">
    <property type="component" value="Unassembled WGS sequence"/>
</dbReference>
<dbReference type="PANTHER" id="PTHR34475:SF1">
    <property type="entry name" value="CYTOSKELETON PROTEIN RODZ"/>
    <property type="match status" value="1"/>
</dbReference>
<feature type="region of interest" description="Disordered" evidence="1">
    <location>
        <begin position="165"/>
        <end position="216"/>
    </location>
</feature>
<evidence type="ECO:0000313" key="4">
    <source>
        <dbReference type="Proteomes" id="UP000295765"/>
    </source>
</evidence>
<dbReference type="SMART" id="SM00530">
    <property type="entry name" value="HTH_XRE"/>
    <property type="match status" value="1"/>
</dbReference>
<keyword evidence="4" id="KW-1185">Reference proteome</keyword>
<dbReference type="InterPro" id="IPR001387">
    <property type="entry name" value="Cro/C1-type_HTH"/>
</dbReference>
<sequence>MKKADTQQQGRTQQDVSSLAAYLLGGREERGLSAADLAQRAGLPLPAITALENGRFAEVGPPVFVRGYLIRYCRALGLAEEAVLERYRALGLAEPPPLRLRGEPDGSAPRGQGVLRPFTYLLVLVLLAYGGWRGFELVSTYLAGSGTSGTTTTSDAGVRQELALPNAAPPPATSAAAGSAPVAPPLASAAPPAPPPEPVARAATAEAATLQPSPAASAAAPSATAAVTPSVANTPAASAPAAAADAEARLELEFTAASWAEVRDGGGRILLNGTLRAGSARTLTGKAPFKIALGNAQAVRLKLDGAPVDTAVYAPKRGTVSRFTLGADQAAGSGD</sequence>
<dbReference type="GO" id="GO:0003677">
    <property type="term" value="F:DNA binding"/>
    <property type="evidence" value="ECO:0007669"/>
    <property type="project" value="InterPro"/>
</dbReference>
<dbReference type="AlphaFoldDB" id="A0A4R2LAG6"/>
<reference evidence="3 4" key="1">
    <citation type="submission" date="2019-03" db="EMBL/GenBank/DDBJ databases">
        <title>Genomic Encyclopedia of Type Strains, Phase IV (KMG-IV): sequencing the most valuable type-strain genomes for metagenomic binning, comparative biology and taxonomic classification.</title>
        <authorList>
            <person name="Goeker M."/>
        </authorList>
    </citation>
    <scope>NUCLEOTIDE SEQUENCE [LARGE SCALE GENOMIC DNA]</scope>
    <source>
        <strain evidence="3 4">DSM 25287</strain>
    </source>
</reference>
<proteinExistence type="predicted"/>
<dbReference type="Pfam" id="PF13413">
    <property type="entry name" value="HTH_25"/>
    <property type="match status" value="1"/>
</dbReference>
<dbReference type="EMBL" id="SLWY01000005">
    <property type="protein sequence ID" value="TCO82407.1"/>
    <property type="molecule type" value="Genomic_DNA"/>
</dbReference>
<dbReference type="InterPro" id="IPR010982">
    <property type="entry name" value="Lambda_DNA-bd_dom_sf"/>
</dbReference>
<protein>
    <submittedName>
        <fullName evidence="3">Cytoskeleton protein RodZ</fullName>
    </submittedName>
</protein>
<dbReference type="RefSeq" id="WP_132539811.1">
    <property type="nucleotide sequence ID" value="NZ_SLWY01000005.1"/>
</dbReference>
<evidence type="ECO:0000259" key="2">
    <source>
        <dbReference type="PROSITE" id="PS50943"/>
    </source>
</evidence>
<dbReference type="InterPro" id="IPR025194">
    <property type="entry name" value="RodZ-like_C"/>
</dbReference>
<dbReference type="Pfam" id="PF13464">
    <property type="entry name" value="RodZ_C"/>
    <property type="match status" value="1"/>
</dbReference>
<feature type="compositionally biased region" description="Low complexity" evidence="1">
    <location>
        <begin position="199"/>
        <end position="216"/>
    </location>
</feature>
<gene>
    <name evidence="3" type="ORF">EV699_105198</name>
</gene>
<name>A0A4R2LAG6_9GAMM</name>
<accession>A0A4R2LAG6</accession>
<organism evidence="3 4">
    <name type="scientific">Plasticicumulans lactativorans</name>
    <dbReference type="NCBI Taxonomy" id="1133106"/>
    <lineage>
        <taxon>Bacteria</taxon>
        <taxon>Pseudomonadati</taxon>
        <taxon>Pseudomonadota</taxon>
        <taxon>Gammaproteobacteria</taxon>
        <taxon>Candidatus Competibacteraceae</taxon>
        <taxon>Plasticicumulans</taxon>
    </lineage>
</organism>
<dbReference type="SUPFAM" id="SSF47413">
    <property type="entry name" value="lambda repressor-like DNA-binding domains"/>
    <property type="match status" value="1"/>
</dbReference>
<comment type="caution">
    <text evidence="3">The sequence shown here is derived from an EMBL/GenBank/DDBJ whole genome shotgun (WGS) entry which is preliminary data.</text>
</comment>
<feature type="compositionally biased region" description="Low complexity" evidence="1">
    <location>
        <begin position="173"/>
        <end position="190"/>
    </location>
</feature>
<dbReference type="PROSITE" id="PS50943">
    <property type="entry name" value="HTH_CROC1"/>
    <property type="match status" value="1"/>
</dbReference>